<dbReference type="AlphaFoldDB" id="A0A8K0MIB3"/>
<feature type="region of interest" description="Disordered" evidence="1">
    <location>
        <begin position="147"/>
        <end position="175"/>
    </location>
</feature>
<dbReference type="Proteomes" id="UP000796880">
    <property type="component" value="Unassembled WGS sequence"/>
</dbReference>
<feature type="compositionally biased region" description="Pro residues" evidence="1">
    <location>
        <begin position="35"/>
        <end position="44"/>
    </location>
</feature>
<evidence type="ECO:0000256" key="1">
    <source>
        <dbReference type="SAM" id="MobiDB-lite"/>
    </source>
</evidence>
<dbReference type="Pfam" id="PF05097">
    <property type="entry name" value="DUF688"/>
    <property type="match status" value="1"/>
</dbReference>
<protein>
    <submittedName>
        <fullName evidence="2">Uncharacterized protein</fullName>
    </submittedName>
</protein>
<evidence type="ECO:0000313" key="2">
    <source>
        <dbReference type="EMBL" id="KAF3447021.1"/>
    </source>
</evidence>
<feature type="compositionally biased region" description="Pro residues" evidence="1">
    <location>
        <begin position="56"/>
        <end position="72"/>
    </location>
</feature>
<dbReference type="InterPro" id="IPR007789">
    <property type="entry name" value="DUF688"/>
</dbReference>
<dbReference type="PANTHER" id="PTHR35466:SF4">
    <property type="entry name" value="EXPRESSED PROTEIN"/>
    <property type="match status" value="1"/>
</dbReference>
<keyword evidence="3" id="KW-1185">Reference proteome</keyword>
<name>A0A8K0MIB3_9ROSA</name>
<evidence type="ECO:0000313" key="3">
    <source>
        <dbReference type="Proteomes" id="UP000796880"/>
    </source>
</evidence>
<reference evidence="2" key="1">
    <citation type="submission" date="2020-03" db="EMBL/GenBank/DDBJ databases">
        <title>A high-quality chromosome-level genome assembly of a woody plant with both climbing and erect habits, Rhamnella rubrinervis.</title>
        <authorList>
            <person name="Lu Z."/>
            <person name="Yang Y."/>
            <person name="Zhu X."/>
            <person name="Sun Y."/>
        </authorList>
    </citation>
    <scope>NUCLEOTIDE SEQUENCE</scope>
    <source>
        <strain evidence="2">BYM</strain>
        <tissue evidence="2">Leaf</tissue>
    </source>
</reference>
<accession>A0A8K0MIB3</accession>
<proteinExistence type="predicted"/>
<dbReference type="PANTHER" id="PTHR35466">
    <property type="entry name" value="SERINE/ARGININE REPETITIVE MATRIX PROTEIN 1"/>
    <property type="match status" value="1"/>
</dbReference>
<feature type="compositionally biased region" description="Low complexity" evidence="1">
    <location>
        <begin position="150"/>
        <end position="174"/>
    </location>
</feature>
<feature type="region of interest" description="Disordered" evidence="1">
    <location>
        <begin position="1"/>
        <end position="92"/>
    </location>
</feature>
<organism evidence="2 3">
    <name type="scientific">Rhamnella rubrinervis</name>
    <dbReference type="NCBI Taxonomy" id="2594499"/>
    <lineage>
        <taxon>Eukaryota</taxon>
        <taxon>Viridiplantae</taxon>
        <taxon>Streptophyta</taxon>
        <taxon>Embryophyta</taxon>
        <taxon>Tracheophyta</taxon>
        <taxon>Spermatophyta</taxon>
        <taxon>Magnoliopsida</taxon>
        <taxon>eudicotyledons</taxon>
        <taxon>Gunneridae</taxon>
        <taxon>Pentapetalae</taxon>
        <taxon>rosids</taxon>
        <taxon>fabids</taxon>
        <taxon>Rosales</taxon>
        <taxon>Rhamnaceae</taxon>
        <taxon>rhamnoid group</taxon>
        <taxon>Rhamneae</taxon>
        <taxon>Rhamnella</taxon>
    </lineage>
</organism>
<gene>
    <name evidence="2" type="ORF">FNV43_RR12201</name>
</gene>
<sequence>MAVDDSFKKPGAIPFKWELKPGVPKHQHHHKNQPPSVPPPPPPLHSRTAGPVPQKLKPPPSGPLLFLPPPEPRAGSFRSAPRTRSDRWRFDQPVMVRRESVSSAGCFFSPLLRRKSSIKRASSRPRADSETDYTSDLETLARWSVSSRKSFASPFRGSPSSSSFSSYQSSPRPVSDAEWAGFGLF</sequence>
<comment type="caution">
    <text evidence="2">The sequence shown here is derived from an EMBL/GenBank/DDBJ whole genome shotgun (WGS) entry which is preliminary data.</text>
</comment>
<feature type="compositionally biased region" description="Basic and acidic residues" evidence="1">
    <location>
        <begin position="83"/>
        <end position="92"/>
    </location>
</feature>
<dbReference type="EMBL" id="VOIH02000005">
    <property type="protein sequence ID" value="KAF3447021.1"/>
    <property type="molecule type" value="Genomic_DNA"/>
</dbReference>
<dbReference type="OrthoDB" id="1110378at2759"/>
<feature type="compositionally biased region" description="Basic residues" evidence="1">
    <location>
        <begin position="23"/>
        <end position="32"/>
    </location>
</feature>